<proteinExistence type="predicted"/>
<organism evidence="1">
    <name type="scientific">marine sediment metagenome</name>
    <dbReference type="NCBI Taxonomy" id="412755"/>
    <lineage>
        <taxon>unclassified sequences</taxon>
        <taxon>metagenomes</taxon>
        <taxon>ecological metagenomes</taxon>
    </lineage>
</organism>
<sequence length="76" mass="8928">MGVKLQEIILRKKIELQDLSGNIIAIDAPNIIMSLFRFIRKTPDGSYGELILDRTQRPISHLYNLLYRVNFFYSKK</sequence>
<dbReference type="InterPro" id="IPR029060">
    <property type="entry name" value="PIN-like_dom_sf"/>
</dbReference>
<reference evidence="1" key="1">
    <citation type="journal article" date="2015" name="Nature">
        <title>Complex archaea that bridge the gap between prokaryotes and eukaryotes.</title>
        <authorList>
            <person name="Spang A."/>
            <person name="Saw J.H."/>
            <person name="Jorgensen S.L."/>
            <person name="Zaremba-Niedzwiedzka K."/>
            <person name="Martijn J."/>
            <person name="Lind A.E."/>
            <person name="van Eijk R."/>
            <person name="Schleper C."/>
            <person name="Guy L."/>
            <person name="Ettema T.J."/>
        </authorList>
    </citation>
    <scope>NUCLEOTIDE SEQUENCE</scope>
</reference>
<name>A0A0F9PMV7_9ZZZZ</name>
<dbReference type="EMBL" id="LAZR01006123">
    <property type="protein sequence ID" value="KKM94552.1"/>
    <property type="molecule type" value="Genomic_DNA"/>
</dbReference>
<feature type="non-terminal residue" evidence="1">
    <location>
        <position position="76"/>
    </location>
</feature>
<dbReference type="SUPFAM" id="SSF88723">
    <property type="entry name" value="PIN domain-like"/>
    <property type="match status" value="1"/>
</dbReference>
<gene>
    <name evidence="1" type="ORF">LCGC14_1197220</name>
</gene>
<accession>A0A0F9PMV7</accession>
<dbReference type="Gene3D" id="3.40.50.1010">
    <property type="entry name" value="5'-nuclease"/>
    <property type="match status" value="1"/>
</dbReference>
<dbReference type="AlphaFoldDB" id="A0A0F9PMV7"/>
<protein>
    <submittedName>
        <fullName evidence="1">Uncharacterized protein</fullName>
    </submittedName>
</protein>
<evidence type="ECO:0000313" key="1">
    <source>
        <dbReference type="EMBL" id="KKM94552.1"/>
    </source>
</evidence>
<comment type="caution">
    <text evidence="1">The sequence shown here is derived from an EMBL/GenBank/DDBJ whole genome shotgun (WGS) entry which is preliminary data.</text>
</comment>